<evidence type="ECO:0000313" key="2">
    <source>
        <dbReference type="EMBL" id="PUX18576.1"/>
    </source>
</evidence>
<dbReference type="AlphaFoldDB" id="A0A2T7B0M4"/>
<sequence>MGVKLTETRINTLLSTLNDLICEDGLLTREQRENMVMTVATIGGLNERIRQATAEKEARKQAKAEKPPKKPREPDLVFPRSGKPWASEDLDLIHGIIDGIPDEEIDNQVLWLSEKQGRTPYAIALKIVSEGRLDEEWAKRWQPAAKEIREKHAQQLEKVQTYQES</sequence>
<dbReference type="EMBL" id="MSAG01000034">
    <property type="protein sequence ID" value="PUX18576.1"/>
    <property type="molecule type" value="Genomic_DNA"/>
</dbReference>
<feature type="region of interest" description="Disordered" evidence="1">
    <location>
        <begin position="52"/>
        <end position="82"/>
    </location>
</feature>
<dbReference type="OMA" id="NDLICEG"/>
<dbReference type="GeneID" id="45717745"/>
<organism evidence="2">
    <name type="scientific">Cronobacter turicensis</name>
    <dbReference type="NCBI Taxonomy" id="413502"/>
    <lineage>
        <taxon>Bacteria</taxon>
        <taxon>Pseudomonadati</taxon>
        <taxon>Pseudomonadota</taxon>
        <taxon>Gammaproteobacteria</taxon>
        <taxon>Enterobacterales</taxon>
        <taxon>Enterobacteriaceae</taxon>
        <taxon>Cronobacter</taxon>
    </lineage>
</organism>
<name>A0A2T7B0M4_9ENTR</name>
<dbReference type="OrthoDB" id="6626480at2"/>
<evidence type="ECO:0000256" key="1">
    <source>
        <dbReference type="SAM" id="MobiDB-lite"/>
    </source>
</evidence>
<comment type="caution">
    <text evidence="2">The sequence shown here is derived from an EMBL/GenBank/DDBJ whole genome shotgun (WGS) entry which is preliminary data.</text>
</comment>
<dbReference type="RefSeq" id="WP_007778984.1">
    <property type="nucleotide sequence ID" value="NZ_CP187986.1"/>
</dbReference>
<gene>
    <name evidence="2" type="ORF">BS411_19220</name>
</gene>
<reference evidence="2" key="1">
    <citation type="submission" date="2016-12" db="EMBL/GenBank/DDBJ databases">
        <title>Analysis of the Molecular Diversity Among Cronobacter Species Isolated from Filth Flies Using a Pan Genomic DNA Microarray.</title>
        <authorList>
            <person name="Pava-Ripoll M."/>
            <person name="Tall B."/>
            <person name="Farber J."/>
            <person name="Fanning S."/>
            <person name="Lehner A."/>
            <person name="Stephan R."/>
            <person name="Pagotto F."/>
            <person name="Iverson C."/>
            <person name="Ziobro G."/>
            <person name="Miller A."/>
            <person name="Pearson R."/>
            <person name="Yan Q."/>
            <person name="Kim M."/>
            <person name="Jeong S."/>
            <person name="Park J."/>
            <person name="Jun S."/>
            <person name="Choi H."/>
            <person name="Chung T."/>
            <person name="Yoo Y."/>
            <person name="Park E."/>
            <person name="Hwang S."/>
            <person name="Lee B."/>
            <person name="Sathyamoorthy V."/>
            <person name="Carter L."/>
            <person name="Mammel M."/>
            <person name="Jackson S."/>
            <person name="Kothary M."/>
            <person name="Patel I."/>
            <person name="Grim C."/>
            <person name="Gopinath G."/>
            <person name="Gangiredla J."/>
            <person name="Chase H."/>
        </authorList>
    </citation>
    <scope>NUCLEOTIDE SEQUENCE [LARGE SCALE GENOMIC DNA]</scope>
    <source>
        <strain evidence="2">MOD1-Sh41s</strain>
    </source>
</reference>
<protein>
    <submittedName>
        <fullName evidence="2">Uncharacterized protein</fullName>
    </submittedName>
</protein>
<accession>A0A2T7B0M4</accession>
<proteinExistence type="predicted"/>
<feature type="compositionally biased region" description="Basic and acidic residues" evidence="1">
    <location>
        <begin position="52"/>
        <end position="75"/>
    </location>
</feature>